<dbReference type="RefSeq" id="WP_159527477.1">
    <property type="nucleotide sequence ID" value="NZ_WUUU01000198.1"/>
</dbReference>
<feature type="transmembrane region" description="Helical" evidence="1">
    <location>
        <begin position="98"/>
        <end position="127"/>
    </location>
</feature>
<gene>
    <name evidence="2" type="ORF">GRX66_16350</name>
</gene>
<dbReference type="PANTHER" id="PTHR43471:SF1">
    <property type="entry name" value="ABC TRANSPORTER PERMEASE PROTEIN NOSY-RELATED"/>
    <property type="match status" value="1"/>
</dbReference>
<accession>A0A6B0SLF2</accession>
<keyword evidence="1" id="KW-0812">Transmembrane</keyword>
<name>A0A6B0SLF2_9EURY</name>
<feature type="transmembrane region" description="Helical" evidence="1">
    <location>
        <begin position="249"/>
        <end position="271"/>
    </location>
</feature>
<feature type="transmembrane region" description="Helical" evidence="1">
    <location>
        <begin position="23"/>
        <end position="44"/>
    </location>
</feature>
<dbReference type="GO" id="GO:0005886">
    <property type="term" value="C:plasma membrane"/>
    <property type="evidence" value="ECO:0007669"/>
    <property type="project" value="UniProtKB-SubCell"/>
</dbReference>
<dbReference type="Proteomes" id="UP000471521">
    <property type="component" value="Unassembled WGS sequence"/>
</dbReference>
<dbReference type="Pfam" id="PF12679">
    <property type="entry name" value="ABC2_membrane_2"/>
    <property type="match status" value="1"/>
</dbReference>
<dbReference type="GO" id="GO:0140359">
    <property type="term" value="F:ABC-type transporter activity"/>
    <property type="evidence" value="ECO:0007669"/>
    <property type="project" value="InterPro"/>
</dbReference>
<reference evidence="2 3" key="1">
    <citation type="submission" date="2019-12" db="EMBL/GenBank/DDBJ databases">
        <title>Isolation and characterization of three novel carbon monoxide-oxidizing members of Halobacteria from salione crusts and soils.</title>
        <authorList>
            <person name="Myers M.R."/>
            <person name="King G.M."/>
        </authorList>
    </citation>
    <scope>NUCLEOTIDE SEQUENCE [LARGE SCALE GENOMIC DNA]</scope>
    <source>
        <strain evidence="2 3">PCN9</strain>
    </source>
</reference>
<feature type="transmembrane region" description="Helical" evidence="1">
    <location>
        <begin position="56"/>
        <end position="73"/>
    </location>
</feature>
<dbReference type="AlphaFoldDB" id="A0A6B0SLF2"/>
<protein>
    <submittedName>
        <fullName evidence="2">ABC transporter permease subunit</fullName>
    </submittedName>
</protein>
<comment type="caution">
    <text evidence="2">The sequence shown here is derived from an EMBL/GenBank/DDBJ whole genome shotgun (WGS) entry which is preliminary data.</text>
</comment>
<feature type="transmembrane region" description="Helical" evidence="1">
    <location>
        <begin position="147"/>
        <end position="167"/>
    </location>
</feature>
<evidence type="ECO:0000256" key="1">
    <source>
        <dbReference type="SAM" id="Phobius"/>
    </source>
</evidence>
<dbReference type="EMBL" id="WUUU01000198">
    <property type="protein sequence ID" value="MXR22087.1"/>
    <property type="molecule type" value="Genomic_DNA"/>
</dbReference>
<evidence type="ECO:0000313" key="2">
    <source>
        <dbReference type="EMBL" id="MXR22087.1"/>
    </source>
</evidence>
<keyword evidence="3" id="KW-1185">Reference proteome</keyword>
<proteinExistence type="predicted"/>
<keyword evidence="1" id="KW-0472">Membrane</keyword>
<feature type="transmembrane region" description="Helical" evidence="1">
    <location>
        <begin position="179"/>
        <end position="202"/>
    </location>
</feature>
<organism evidence="2 3">
    <name type="scientific">Halobacterium bonnevillei</name>
    <dbReference type="NCBI Taxonomy" id="2692200"/>
    <lineage>
        <taxon>Archaea</taxon>
        <taxon>Methanobacteriati</taxon>
        <taxon>Methanobacteriota</taxon>
        <taxon>Stenosarchaea group</taxon>
        <taxon>Halobacteria</taxon>
        <taxon>Halobacteriales</taxon>
        <taxon>Halobacteriaceae</taxon>
        <taxon>Halobacterium</taxon>
    </lineage>
</organism>
<keyword evidence="1" id="KW-1133">Transmembrane helix</keyword>
<sequence>MRRYDRVFVVVERELRTLVRSRMAVAVALAFFGVVVGLGGASMGSPGGYVSLTYDLLLPVELLVPAVAFAYVYRSVRGDDERGELDVIRTYDVSRLDYVLGVFVGRSLFLVVVVLVSLGVAGVVASLGAESTVTFFATHTAGDTPLVYARFVLFATAYALVAAAVALSVSAATRTKREALAASIAAIVVLAVGLDLSLVTLVSMDVVSADGIAVFNGLSPASAFRGLVLEVAIRPALAASPSAATAAPAVSALGLLGWLVAGLGSATLAVWPDTSQ</sequence>
<dbReference type="PANTHER" id="PTHR43471">
    <property type="entry name" value="ABC TRANSPORTER PERMEASE"/>
    <property type="match status" value="1"/>
</dbReference>
<dbReference type="OrthoDB" id="313530at2157"/>
<evidence type="ECO:0000313" key="3">
    <source>
        <dbReference type="Proteomes" id="UP000471521"/>
    </source>
</evidence>